<dbReference type="AlphaFoldDB" id="A0A397JGG8"/>
<name>A0A397JGG8_9GLOM</name>
<protein>
    <submittedName>
        <fullName evidence="1">Uncharacterized protein</fullName>
    </submittedName>
</protein>
<comment type="caution">
    <text evidence="1">The sequence shown here is derived from an EMBL/GenBank/DDBJ whole genome shotgun (WGS) entry which is preliminary data.</text>
</comment>
<proteinExistence type="predicted"/>
<evidence type="ECO:0000313" key="1">
    <source>
        <dbReference type="EMBL" id="RHZ85908.1"/>
    </source>
</evidence>
<sequence>MTFEFLKKLSQDLTELLNVKKKIMLFLNFSHFKFYRKWTKEEDEILILTQAVDLCREKTNGGTILTLIGQSHNSTWTIEKGGSKMQSQYMDVMR</sequence>
<organism evidence="1 2">
    <name type="scientific">Diversispora epigaea</name>
    <dbReference type="NCBI Taxonomy" id="1348612"/>
    <lineage>
        <taxon>Eukaryota</taxon>
        <taxon>Fungi</taxon>
        <taxon>Fungi incertae sedis</taxon>
        <taxon>Mucoromycota</taxon>
        <taxon>Glomeromycotina</taxon>
        <taxon>Glomeromycetes</taxon>
        <taxon>Diversisporales</taxon>
        <taxon>Diversisporaceae</taxon>
        <taxon>Diversispora</taxon>
    </lineage>
</organism>
<gene>
    <name evidence="1" type="ORF">Glove_58g73</name>
</gene>
<dbReference type="EMBL" id="PQFF01000055">
    <property type="protein sequence ID" value="RHZ85908.1"/>
    <property type="molecule type" value="Genomic_DNA"/>
</dbReference>
<accession>A0A397JGG8</accession>
<reference evidence="1 2" key="1">
    <citation type="submission" date="2018-08" db="EMBL/GenBank/DDBJ databases">
        <title>Genome and evolution of the arbuscular mycorrhizal fungus Diversispora epigaea (formerly Glomus versiforme) and its bacterial endosymbionts.</title>
        <authorList>
            <person name="Sun X."/>
            <person name="Fei Z."/>
            <person name="Harrison M."/>
        </authorList>
    </citation>
    <scope>NUCLEOTIDE SEQUENCE [LARGE SCALE GENOMIC DNA]</scope>
    <source>
        <strain evidence="1 2">IT104</strain>
    </source>
</reference>
<dbReference type="Proteomes" id="UP000266861">
    <property type="component" value="Unassembled WGS sequence"/>
</dbReference>
<evidence type="ECO:0000313" key="2">
    <source>
        <dbReference type="Proteomes" id="UP000266861"/>
    </source>
</evidence>
<keyword evidence="2" id="KW-1185">Reference proteome</keyword>